<feature type="transmembrane region" description="Helical" evidence="1">
    <location>
        <begin position="196"/>
        <end position="214"/>
    </location>
</feature>
<feature type="transmembrane region" description="Helical" evidence="1">
    <location>
        <begin position="117"/>
        <end position="135"/>
    </location>
</feature>
<feature type="transmembrane region" description="Helical" evidence="1">
    <location>
        <begin position="42"/>
        <end position="66"/>
    </location>
</feature>
<feature type="transmembrane region" description="Helical" evidence="1">
    <location>
        <begin position="78"/>
        <end position="97"/>
    </location>
</feature>
<feature type="transmembrane region" description="Helical" evidence="1">
    <location>
        <begin position="372"/>
        <end position="392"/>
    </location>
</feature>
<keyword evidence="1" id="KW-0472">Membrane</keyword>
<keyword evidence="3" id="KW-1185">Reference proteome</keyword>
<comment type="caution">
    <text evidence="2">The sequence shown here is derived from an EMBL/GenBank/DDBJ whole genome shotgun (WGS) entry which is preliminary data.</text>
</comment>
<dbReference type="EMBL" id="BHZE01000006">
    <property type="protein sequence ID" value="GCD77330.1"/>
    <property type="molecule type" value="Genomic_DNA"/>
</dbReference>
<reference evidence="2 3" key="1">
    <citation type="submission" date="2018-11" db="EMBL/GenBank/DDBJ databases">
        <title>Schleiferia aggregans sp. nov., a moderately thermophilic heterotrophic bacterium isolated from microbial mats at a terrestrial hot spring.</title>
        <authorList>
            <person name="Iino T."/>
            <person name="Ohkuma M."/>
            <person name="Haruta S."/>
        </authorList>
    </citation>
    <scope>NUCLEOTIDE SEQUENCE [LARGE SCALE GENOMIC DNA]</scope>
    <source>
        <strain evidence="2 3">LA</strain>
    </source>
</reference>
<feature type="transmembrane region" description="Helical" evidence="1">
    <location>
        <begin position="147"/>
        <end position="168"/>
    </location>
</feature>
<name>A0A401XK17_9FLAO</name>
<evidence type="ECO:0000313" key="3">
    <source>
        <dbReference type="Proteomes" id="UP000286715"/>
    </source>
</evidence>
<proteinExistence type="predicted"/>
<sequence>MGLILSIFFIVLISILHFLNKHKLNFFLSIFSIVSDTLYFKLFNVNILLIYFIAIINIPFVINHLFKKNIIIENLIRYIKYEFIYLIILGVIFGFIFPWEDMSGDRSWSQKAHGRTIVQIIRIFLEFIVIFYVIFSIKYRRITLEFIIKAFAISAILSFWIGLFDYFISYQIKATLFDLEYFEKNRFLGLNGEPKALGRSSAFAYSIILLFCIQFKKYTKFYLFSIFTCILGVLLSSSASSYILFLLLNVLIFLKFNFKSILSFILIAFLLITSYFILLENNLLHPGTHRKITKALIALDEDWIKNEPKLFKRFDIFDRLALIYLWNNPIYLVTGTGPNLISLPMSKYIPSNTIFHVWGRVDSVPNVFPINITARSGLIGLTLYFLFIYNIIKLSFKNLPLNISKIYLSSLLFNFVFINITFILFSAIFIGLHSRK</sequence>
<evidence type="ECO:0000313" key="2">
    <source>
        <dbReference type="EMBL" id="GCD77330.1"/>
    </source>
</evidence>
<keyword evidence="1" id="KW-0812">Transmembrane</keyword>
<dbReference type="Proteomes" id="UP000286715">
    <property type="component" value="Unassembled WGS sequence"/>
</dbReference>
<protein>
    <submittedName>
        <fullName evidence="2">Uncharacterized protein</fullName>
    </submittedName>
</protein>
<feature type="transmembrane region" description="Helical" evidence="1">
    <location>
        <begin position="221"/>
        <end position="254"/>
    </location>
</feature>
<dbReference type="AlphaFoldDB" id="A0A401XK17"/>
<evidence type="ECO:0000256" key="1">
    <source>
        <dbReference type="SAM" id="Phobius"/>
    </source>
</evidence>
<feature type="transmembrane region" description="Helical" evidence="1">
    <location>
        <begin position="260"/>
        <end position="279"/>
    </location>
</feature>
<keyword evidence="1" id="KW-1133">Transmembrane helix</keyword>
<gene>
    <name evidence="2" type="ORF">JCM31826_08120</name>
</gene>
<feature type="transmembrane region" description="Helical" evidence="1">
    <location>
        <begin position="412"/>
        <end position="432"/>
    </location>
</feature>
<organism evidence="2 3">
    <name type="scientific">Thermaurantimonas aggregans</name>
    <dbReference type="NCBI Taxonomy" id="2173829"/>
    <lineage>
        <taxon>Bacteria</taxon>
        <taxon>Pseudomonadati</taxon>
        <taxon>Bacteroidota</taxon>
        <taxon>Flavobacteriia</taxon>
        <taxon>Flavobacteriales</taxon>
        <taxon>Schleiferiaceae</taxon>
        <taxon>Thermaurantimonas</taxon>
    </lineage>
</organism>
<accession>A0A401XK17</accession>